<proteinExistence type="predicted"/>
<dbReference type="NCBIfam" id="NF047805">
    <property type="entry name" value="LIC13255_lipo"/>
    <property type="match status" value="1"/>
</dbReference>
<evidence type="ECO:0000313" key="2">
    <source>
        <dbReference type="EMBL" id="MDV6234221.1"/>
    </source>
</evidence>
<accession>A0AAE4QJX9</accession>
<dbReference type="RefSeq" id="WP_165783372.1">
    <property type="nucleotide sequence ID" value="NZ_NPEF02000001.1"/>
</dbReference>
<sequence>MKERIFGKIVSILLFATALSFGATGCYQKNTDADFYSFEDASTRLVVAYASKDAICNTSRRITALVPGRARKKDIDFCVNAVLAVSCEAWASTAADATPATCKAIEFRF</sequence>
<name>A0AAE4QJX9_9LEPT</name>
<feature type="chain" id="PRO_5042231004" description="Lipoprotein" evidence="1">
    <location>
        <begin position="26"/>
        <end position="109"/>
    </location>
</feature>
<evidence type="ECO:0008006" key="4">
    <source>
        <dbReference type="Google" id="ProtNLM"/>
    </source>
</evidence>
<protein>
    <recommendedName>
        <fullName evidence="4">Lipoprotein</fullName>
    </recommendedName>
</protein>
<evidence type="ECO:0000313" key="3">
    <source>
        <dbReference type="Proteomes" id="UP000232122"/>
    </source>
</evidence>
<dbReference type="PROSITE" id="PS51257">
    <property type="entry name" value="PROKAR_LIPOPROTEIN"/>
    <property type="match status" value="1"/>
</dbReference>
<evidence type="ECO:0000256" key="1">
    <source>
        <dbReference type="SAM" id="SignalP"/>
    </source>
</evidence>
<dbReference type="Proteomes" id="UP000232122">
    <property type="component" value="Unassembled WGS sequence"/>
</dbReference>
<organism evidence="2 3">
    <name type="scientific">Leptospira ellisii</name>
    <dbReference type="NCBI Taxonomy" id="2023197"/>
    <lineage>
        <taxon>Bacteria</taxon>
        <taxon>Pseudomonadati</taxon>
        <taxon>Spirochaetota</taxon>
        <taxon>Spirochaetia</taxon>
        <taxon>Leptospirales</taxon>
        <taxon>Leptospiraceae</taxon>
        <taxon>Leptospira</taxon>
    </lineage>
</organism>
<dbReference type="AlphaFoldDB" id="A0AAE4QJX9"/>
<keyword evidence="3" id="KW-1185">Reference proteome</keyword>
<reference evidence="2 3" key="1">
    <citation type="journal article" date="2018" name="Microb. Genom.">
        <title>Deciphering the unexplored Leptospira diversity from soils uncovers genomic evolution to virulence.</title>
        <authorList>
            <person name="Thibeaux R."/>
            <person name="Iraola G."/>
            <person name="Ferres I."/>
            <person name="Bierque E."/>
            <person name="Girault D."/>
            <person name="Soupe-Gilbert M.E."/>
            <person name="Picardeau M."/>
            <person name="Goarant C."/>
        </authorList>
    </citation>
    <scope>NUCLEOTIDE SEQUENCE [LARGE SCALE GENOMIC DNA]</scope>
    <source>
        <strain evidence="2 3">ATI7-C-A5</strain>
    </source>
</reference>
<dbReference type="EMBL" id="NPEF02000001">
    <property type="protein sequence ID" value="MDV6234221.1"/>
    <property type="molecule type" value="Genomic_DNA"/>
</dbReference>
<feature type="signal peptide" evidence="1">
    <location>
        <begin position="1"/>
        <end position="25"/>
    </location>
</feature>
<keyword evidence="1" id="KW-0732">Signal</keyword>
<comment type="caution">
    <text evidence="2">The sequence shown here is derived from an EMBL/GenBank/DDBJ whole genome shotgun (WGS) entry which is preliminary data.</text>
</comment>
<gene>
    <name evidence="2" type="ORF">CH379_001070</name>
</gene>